<dbReference type="Proteomes" id="UP001558713">
    <property type="component" value="Unassembled WGS sequence"/>
</dbReference>
<name>A0ABD0Z718_CARAN</name>
<sequence>MDIPEIALEVLARLPLKSIGKFRSVKKEWKLLIDSDYFRDHFLSLNSSSSVSWSIIQTRPQKLTLEIVGHHGCRVLGLTQSPGSLVSFFLETTIRKVVVLACTDGLVLIYAETNDRTPMFYIGNPLLREWFRVPLHNIRNLQDLSNINGSFKDVGLVTKVKSGMVVSYKIVVSLSYSGKVDFMIYSSDTEMWEVRFVTCRHSSNLWYMQEKSIALNGILHWLSNRTSSIVAYNFYGGYNDGVDDDKCRVIHFPGNGKDERFCRSFTTSEGFIVYFNEFDGDKKNRTLRVWRLVKYTDVVAEAWQLFWEVNLMSLVESGIDYFPVVMHPLKSEIIYLWSRNKKSLILFNLRTHVFSLHKEGEDGSKCMDGCVLSFNDCSEYMEKIYGVVSSVQGGPSHLIFAQYVLPRWFHHLPCHHMQPS</sequence>
<dbReference type="PANTHER" id="PTHR35546">
    <property type="entry name" value="F-BOX PROTEIN INTERACTION DOMAIN PROTEIN-RELATED"/>
    <property type="match status" value="1"/>
</dbReference>
<dbReference type="InterPro" id="IPR055290">
    <property type="entry name" value="At3g26010-like"/>
</dbReference>
<organism evidence="2 4">
    <name type="scientific">Cardamine amara subsp. amara</name>
    <dbReference type="NCBI Taxonomy" id="228776"/>
    <lineage>
        <taxon>Eukaryota</taxon>
        <taxon>Viridiplantae</taxon>
        <taxon>Streptophyta</taxon>
        <taxon>Embryophyta</taxon>
        <taxon>Tracheophyta</taxon>
        <taxon>Spermatophyta</taxon>
        <taxon>Magnoliopsida</taxon>
        <taxon>eudicotyledons</taxon>
        <taxon>Gunneridae</taxon>
        <taxon>Pentapetalae</taxon>
        <taxon>rosids</taxon>
        <taxon>malvids</taxon>
        <taxon>Brassicales</taxon>
        <taxon>Brassicaceae</taxon>
        <taxon>Cardamineae</taxon>
        <taxon>Cardamine</taxon>
    </lineage>
</organism>
<comment type="caution">
    <text evidence="2">The sequence shown here is derived from an EMBL/GenBank/DDBJ whole genome shotgun (WGS) entry which is preliminary data.</text>
</comment>
<accession>A0ABD0Z718</accession>
<feature type="domain" description="F-box protein At3g26010-like beta-propeller" evidence="1">
    <location>
        <begin position="51"/>
        <end position="414"/>
    </location>
</feature>
<gene>
    <name evidence="2" type="ORF">V5N11_032788</name>
    <name evidence="3" type="ORF">V5N11_035334</name>
</gene>
<evidence type="ECO:0000259" key="1">
    <source>
        <dbReference type="Pfam" id="PF24750"/>
    </source>
</evidence>
<dbReference type="EMBL" id="JBANAX010000874">
    <property type="protein sequence ID" value="KAL1190505.1"/>
    <property type="molecule type" value="Genomic_DNA"/>
</dbReference>
<dbReference type="SUPFAM" id="SSF81383">
    <property type="entry name" value="F-box domain"/>
    <property type="match status" value="1"/>
</dbReference>
<evidence type="ECO:0000313" key="3">
    <source>
        <dbReference type="EMBL" id="KAL1200535.1"/>
    </source>
</evidence>
<dbReference type="InterPro" id="IPR036047">
    <property type="entry name" value="F-box-like_dom_sf"/>
</dbReference>
<evidence type="ECO:0000313" key="4">
    <source>
        <dbReference type="Proteomes" id="UP001558713"/>
    </source>
</evidence>
<evidence type="ECO:0000313" key="2">
    <source>
        <dbReference type="EMBL" id="KAL1190505.1"/>
    </source>
</evidence>
<keyword evidence="4" id="KW-1185">Reference proteome</keyword>
<dbReference type="Pfam" id="PF24750">
    <property type="entry name" value="b-prop_At3g26010-like"/>
    <property type="match status" value="1"/>
</dbReference>
<dbReference type="AlphaFoldDB" id="A0ABD0Z718"/>
<dbReference type="InterPro" id="IPR056592">
    <property type="entry name" value="Beta-prop_At3g26010-like"/>
</dbReference>
<dbReference type="EMBL" id="JBANAX010000616">
    <property type="protein sequence ID" value="KAL1200535.1"/>
    <property type="molecule type" value="Genomic_DNA"/>
</dbReference>
<reference evidence="2 4" key="1">
    <citation type="submission" date="2024-04" db="EMBL/GenBank/DDBJ databases">
        <title>Genome assembly C_amara_ONT_v2.</title>
        <authorList>
            <person name="Yant L."/>
            <person name="Moore C."/>
            <person name="Slenker M."/>
        </authorList>
    </citation>
    <scope>NUCLEOTIDE SEQUENCE [LARGE SCALE GENOMIC DNA]</scope>
    <source>
        <tissue evidence="2">Leaf</tissue>
    </source>
</reference>
<protein>
    <submittedName>
        <fullName evidence="2">F-box protein</fullName>
    </submittedName>
</protein>
<dbReference type="PANTHER" id="PTHR35546:SF70">
    <property type="entry name" value="F-BOX PROTEIN INTERACTION DOMAIN PROTEIN"/>
    <property type="match status" value="1"/>
</dbReference>
<proteinExistence type="predicted"/>